<keyword evidence="2" id="KW-1185">Reference proteome</keyword>
<dbReference type="EMBL" id="JAHRIN010040433">
    <property type="protein sequence ID" value="MEQ2205152.1"/>
    <property type="molecule type" value="Genomic_DNA"/>
</dbReference>
<organism evidence="1 2">
    <name type="scientific">Xenoophorus captivus</name>
    <dbReference type="NCBI Taxonomy" id="1517983"/>
    <lineage>
        <taxon>Eukaryota</taxon>
        <taxon>Metazoa</taxon>
        <taxon>Chordata</taxon>
        <taxon>Craniata</taxon>
        <taxon>Vertebrata</taxon>
        <taxon>Euteleostomi</taxon>
        <taxon>Actinopterygii</taxon>
        <taxon>Neopterygii</taxon>
        <taxon>Teleostei</taxon>
        <taxon>Neoteleostei</taxon>
        <taxon>Acanthomorphata</taxon>
        <taxon>Ovalentaria</taxon>
        <taxon>Atherinomorphae</taxon>
        <taxon>Cyprinodontiformes</taxon>
        <taxon>Goodeidae</taxon>
        <taxon>Xenoophorus</taxon>
    </lineage>
</organism>
<gene>
    <name evidence="1" type="ORF">XENOCAPTIV_026880</name>
</gene>
<protein>
    <submittedName>
        <fullName evidence="1">Uncharacterized protein</fullName>
    </submittedName>
</protein>
<evidence type="ECO:0000313" key="1">
    <source>
        <dbReference type="EMBL" id="MEQ2205152.1"/>
    </source>
</evidence>
<dbReference type="Proteomes" id="UP001434883">
    <property type="component" value="Unassembled WGS sequence"/>
</dbReference>
<reference evidence="1 2" key="1">
    <citation type="submission" date="2021-06" db="EMBL/GenBank/DDBJ databases">
        <authorList>
            <person name="Palmer J.M."/>
        </authorList>
    </citation>
    <scope>NUCLEOTIDE SEQUENCE [LARGE SCALE GENOMIC DNA]</scope>
    <source>
        <strain evidence="1 2">XC_2019</strain>
        <tissue evidence="1">Muscle</tissue>
    </source>
</reference>
<name>A0ABV0RBV1_9TELE</name>
<sequence length="149" mass="16659">MRFGAPPKVPGIIINNKNWPLQASCSGLNTATVKGEQNHRTEPQTSDKVMYWNGPSGGAPTLVMIRNQTLQCSSVWMFGSQMVSTSRTLQHPHVSTNLTRYLFMISTPGSAVRTKRFNFNSKNYPVSHIFFTNKHLKSVARISIQPPLL</sequence>
<proteinExistence type="predicted"/>
<accession>A0ABV0RBV1</accession>
<comment type="caution">
    <text evidence="1">The sequence shown here is derived from an EMBL/GenBank/DDBJ whole genome shotgun (WGS) entry which is preliminary data.</text>
</comment>
<evidence type="ECO:0000313" key="2">
    <source>
        <dbReference type="Proteomes" id="UP001434883"/>
    </source>
</evidence>